<dbReference type="EMBL" id="CP117884">
    <property type="protein sequence ID" value="WDF81874.1"/>
    <property type="molecule type" value="Genomic_DNA"/>
</dbReference>
<keyword evidence="3" id="KW-1185">Reference proteome</keyword>
<dbReference type="RefSeq" id="WP_274258935.1">
    <property type="nucleotide sequence ID" value="NZ_CP117884.1"/>
</dbReference>
<dbReference type="Proteomes" id="UP001220377">
    <property type="component" value="Chromosome"/>
</dbReference>
<feature type="compositionally biased region" description="Basic and acidic residues" evidence="1">
    <location>
        <begin position="148"/>
        <end position="157"/>
    </location>
</feature>
<evidence type="ECO:0000256" key="1">
    <source>
        <dbReference type="SAM" id="MobiDB-lite"/>
    </source>
</evidence>
<protein>
    <recommendedName>
        <fullName evidence="4">Prepilin-type N-terminal cleavage/methylation domain-containing protein</fullName>
    </recommendedName>
</protein>
<proteinExistence type="predicted"/>
<accession>A0ABY7WQ29</accession>
<sequence>MRRTRSGASRPAFTMIECCAALAVFAAILLLWQPIVNAANHLQPQDGELVEVLAANRELDELASRGKIGVSGESLVIAANDKTYVVDDYYSKANGKIVRMSTTNGGYMPLVSQAESFEAHVIVPGVVQYKITLQNGAQFTGVLAAEKDAPTKTRQQKEQLPADDESVVPESKEVGRDAQ</sequence>
<name>A0ABY7WQ29_9LACO</name>
<organism evidence="2 3">
    <name type="scientific">Lacticaseibacillus pabuli</name>
    <dbReference type="NCBI Taxonomy" id="3025672"/>
    <lineage>
        <taxon>Bacteria</taxon>
        <taxon>Bacillati</taxon>
        <taxon>Bacillota</taxon>
        <taxon>Bacilli</taxon>
        <taxon>Lactobacillales</taxon>
        <taxon>Lactobacillaceae</taxon>
        <taxon>Lacticaseibacillus</taxon>
    </lineage>
</organism>
<feature type="region of interest" description="Disordered" evidence="1">
    <location>
        <begin position="148"/>
        <end position="179"/>
    </location>
</feature>
<evidence type="ECO:0008006" key="4">
    <source>
        <dbReference type="Google" id="ProtNLM"/>
    </source>
</evidence>
<reference evidence="2 3" key="1">
    <citation type="submission" date="2023-02" db="EMBL/GenBank/DDBJ databases">
        <title>Genome sequence of Lacticaseibacillus sp. KACC 23028.</title>
        <authorList>
            <person name="Kim S."/>
            <person name="Heo J."/>
            <person name="Kwon S.-W."/>
        </authorList>
    </citation>
    <scope>NUCLEOTIDE SEQUENCE [LARGE SCALE GENOMIC DNA]</scope>
    <source>
        <strain evidence="2 3">KACC 23028</strain>
    </source>
</reference>
<evidence type="ECO:0000313" key="2">
    <source>
        <dbReference type="EMBL" id="WDF81874.1"/>
    </source>
</evidence>
<gene>
    <name evidence="2" type="ORF">PQ472_08035</name>
</gene>
<evidence type="ECO:0000313" key="3">
    <source>
        <dbReference type="Proteomes" id="UP001220377"/>
    </source>
</evidence>
<feature type="compositionally biased region" description="Basic and acidic residues" evidence="1">
    <location>
        <begin position="170"/>
        <end position="179"/>
    </location>
</feature>